<dbReference type="InterPro" id="IPR048519">
    <property type="entry name" value="Gfd2/YDR514C-like_C"/>
</dbReference>
<dbReference type="OrthoDB" id="5964050at2759"/>
<dbReference type="Gene3D" id="3.30.420.10">
    <property type="entry name" value="Ribonuclease H-like superfamily/Ribonuclease H"/>
    <property type="match status" value="2"/>
</dbReference>
<name>A0A3M6U5Y4_POCDA</name>
<feature type="region of interest" description="Disordered" evidence="2">
    <location>
        <begin position="50"/>
        <end position="88"/>
    </location>
</feature>
<feature type="domain" description="DUF4795" evidence="3">
    <location>
        <begin position="491"/>
        <end position="701"/>
    </location>
</feature>
<dbReference type="STRING" id="46731.A0A3M6U5Y4"/>
<feature type="compositionally biased region" description="Basic and acidic residues" evidence="2">
    <location>
        <begin position="807"/>
        <end position="820"/>
    </location>
</feature>
<feature type="compositionally biased region" description="Basic residues" evidence="2">
    <location>
        <begin position="870"/>
        <end position="880"/>
    </location>
</feature>
<dbReference type="InterPro" id="IPR040151">
    <property type="entry name" value="Gfd2/YDR514C-like"/>
</dbReference>
<feature type="domain" description="Gfd2/YDR514C-like C-terminal" evidence="4">
    <location>
        <begin position="1330"/>
        <end position="1492"/>
    </location>
</feature>
<evidence type="ECO:0000259" key="4">
    <source>
        <dbReference type="Pfam" id="PF21762"/>
    </source>
</evidence>
<dbReference type="InterPro" id="IPR012337">
    <property type="entry name" value="RNaseH-like_sf"/>
</dbReference>
<evidence type="ECO:0000313" key="6">
    <source>
        <dbReference type="Proteomes" id="UP000275408"/>
    </source>
</evidence>
<feature type="compositionally biased region" description="Basic and acidic residues" evidence="2">
    <location>
        <begin position="318"/>
        <end position="335"/>
    </location>
</feature>
<feature type="region of interest" description="Disordered" evidence="2">
    <location>
        <begin position="223"/>
        <end position="244"/>
    </location>
</feature>
<feature type="coiled-coil region" evidence="1">
    <location>
        <begin position="104"/>
        <end position="131"/>
    </location>
</feature>
<keyword evidence="1" id="KW-0175">Coiled coil</keyword>
<feature type="compositionally biased region" description="Polar residues" evidence="2">
    <location>
        <begin position="858"/>
        <end position="869"/>
    </location>
</feature>
<feature type="compositionally biased region" description="Basic and acidic residues" evidence="2">
    <location>
        <begin position="897"/>
        <end position="916"/>
    </location>
</feature>
<sequence>MGAETDLHRLVDLALRSPDAGVVNFNHLHSLLHAILNHIGLSYDPQNGVLNTQSAAAPDEGNDKGTSFEQLNGPGKEISDADNSNRDDNRLVQTTIQLDQRGHFDSLQMRQQNLENKVQELEDKLKILDNLPSTQFIIEQAQKNSTSVTQDDGSNQNVLSGMWQLMKFNSRLQATEEGIDRIMTILNEFLGGDGKGISRVKDEVEDIASELKNLKERFLGQKPFEDDNLGQSLSARKSHDAENSQLLQQRMHSLEKQLQDKFVTKDDLSVYVKWPALQEALNVKKSDFERKSKEEDGVLGKEQGFMLGNGQSSVLEKTFDHPESENKASDTESDGRPQSAPVPSTQQTPVQTPEVPKTAFTRSTQMVECLRQIGELSEKHSVIEKKITNVMEAQEEMAGELAKVEETLPQKISKEDLNIPEDLQDQLALLKQGLEFLNTNQDLVALAEIKKMAQDNKEHVEALKRELAILARQSKQQTAFTGVVSQSPVVDSSVLDALREHLNELQNQQEKLAVATSRQHSEVVGDLSRKQEHIEALYNYVEKLQESKADKENVAMEMDIKADKASLDSKVNISTFDNTFSMLDEGLREALQKMDDYMNEEMALKQALKQLSVDMSEKMDGQAFQALKNYLERRIADVQKSRNMIAAEAKVDFSDAAGFRRPIKFNCISCSRPVELPLRGPLRANLPAPRGVRTKRSKGPYLSYEMDQIRQYQRGHYSGGKAERTLNDIISGRPCGGSHTVMYLPKRRTRPTQLNQVLGGHDDNPDIPIWGREKSVIDVLKGSDGHVYKGRFKQTIPPIGKNSTSPLHEHEVTSLNKEDSQVTSSHSNSGPNSPRNIVMGEPAEKPPKEQQGGPRETQLGNQSRSTSPRTRMRHIVKRHSSGSPPAPVPSPSPPTVRETEAQKASLKQERQGEDAQSKLFTPAVPRPSPDGARENDDGDPGGTRNVTEPQMLPPRPEHEGGFTTSNDIFQSLVYIGDARVTKHTEKEELHFPSLKSDSSVPRSAMAEASASSPTNSGKIALDHGKFYKYESIRIEWTKHFENHYFDEVHVVKGFFKTFHRTHKRFQFVVAELFDETTHLVVRADDYRGIKEELERRTKKSLPEVSHVSGVKIMEDRKSFLDFESHREFSMSLKNENDKIRQRRKEEAKKHADIFRDSLKSKPCPRVLAFDVETYEHNKVTVLEVGYVMAQIDKPEEQEAFHYIIEENLHYSNKDYVPDNRERFKFGSSKRMSLVEAAEKFQQHIADVDFLVTHAGHNDEQYLAGCGISLEGRQIFDTQMLASALMTGGPQTYSLKRLLGDLAIEYDEGILHNAGNDAVYTLKAKPNARAMAIDIETYENDHSKILEIGFVITSLASPEGNEQAHHFIIKENLHMVNRDYVSDNRDNFRFGTSQRMSLADAAGKFSQYIGDVDVLVTHSGGHDEDYLARNGMSLKGKPMFDTQLLGLALLTDEKTLNVFGLKRLMGDLGISYEENILHNAGNDAYYTMKLFLALTKKV</sequence>
<dbReference type="PANTHER" id="PTHR28083:SF1">
    <property type="entry name" value="GOOD FOR FULL DBP5 ACTIVITY PROTEIN 2"/>
    <property type="match status" value="1"/>
</dbReference>
<evidence type="ECO:0000256" key="2">
    <source>
        <dbReference type="SAM" id="MobiDB-lite"/>
    </source>
</evidence>
<dbReference type="EMBL" id="RCHS01002172">
    <property type="protein sequence ID" value="RMX49102.1"/>
    <property type="molecule type" value="Genomic_DNA"/>
</dbReference>
<accession>A0A3M6U5Y4</accession>
<gene>
    <name evidence="5" type="ORF">pdam_00003939</name>
</gene>
<dbReference type="InterPro" id="IPR036397">
    <property type="entry name" value="RNaseH_sf"/>
</dbReference>
<feature type="compositionally biased region" description="Polar residues" evidence="2">
    <location>
        <begin position="821"/>
        <end position="835"/>
    </location>
</feature>
<feature type="domain" description="Gfd2/YDR514C-like C-terminal" evidence="4">
    <location>
        <begin position="1167"/>
        <end position="1323"/>
    </location>
</feature>
<feature type="compositionally biased region" description="Basic and acidic residues" evidence="2">
    <location>
        <begin position="77"/>
        <end position="88"/>
    </location>
</feature>
<feature type="region of interest" description="Disordered" evidence="2">
    <location>
        <begin position="790"/>
        <end position="964"/>
    </location>
</feature>
<feature type="compositionally biased region" description="Polar residues" evidence="2">
    <location>
        <begin position="341"/>
        <end position="351"/>
    </location>
</feature>
<dbReference type="Pfam" id="PF16043">
    <property type="entry name" value="DUF4795"/>
    <property type="match status" value="1"/>
</dbReference>
<comment type="caution">
    <text evidence="5">The sequence shown here is derived from an EMBL/GenBank/DDBJ whole genome shotgun (WGS) entry which is preliminary data.</text>
</comment>
<feature type="coiled-coil region" evidence="1">
    <location>
        <begin position="446"/>
        <end position="518"/>
    </location>
</feature>
<dbReference type="Pfam" id="PF21762">
    <property type="entry name" value="DEDDh_C"/>
    <property type="match status" value="2"/>
</dbReference>
<feature type="region of interest" description="Disordered" evidence="2">
    <location>
        <begin position="985"/>
        <end position="1016"/>
    </location>
</feature>
<dbReference type="InterPro" id="IPR032013">
    <property type="entry name" value="DUF4795"/>
</dbReference>
<feature type="coiled-coil region" evidence="1">
    <location>
        <begin position="587"/>
        <end position="614"/>
    </location>
</feature>
<dbReference type="Proteomes" id="UP000275408">
    <property type="component" value="Unassembled WGS sequence"/>
</dbReference>
<dbReference type="SUPFAM" id="SSF53098">
    <property type="entry name" value="Ribonuclease H-like"/>
    <property type="match status" value="2"/>
</dbReference>
<dbReference type="GO" id="GO:0003676">
    <property type="term" value="F:nucleic acid binding"/>
    <property type="evidence" value="ECO:0007669"/>
    <property type="project" value="InterPro"/>
</dbReference>
<protein>
    <submittedName>
        <fullName evidence="5">Uncharacterized protein</fullName>
    </submittedName>
</protein>
<evidence type="ECO:0000256" key="1">
    <source>
        <dbReference type="SAM" id="Coils"/>
    </source>
</evidence>
<feature type="region of interest" description="Disordered" evidence="2">
    <location>
        <begin position="318"/>
        <end position="360"/>
    </location>
</feature>
<proteinExistence type="predicted"/>
<evidence type="ECO:0000259" key="3">
    <source>
        <dbReference type="Pfam" id="PF16043"/>
    </source>
</evidence>
<dbReference type="GO" id="GO:0005634">
    <property type="term" value="C:nucleus"/>
    <property type="evidence" value="ECO:0007669"/>
    <property type="project" value="TreeGrafter"/>
</dbReference>
<feature type="compositionally biased region" description="Pro residues" evidence="2">
    <location>
        <begin position="884"/>
        <end position="894"/>
    </location>
</feature>
<organism evidence="5 6">
    <name type="scientific">Pocillopora damicornis</name>
    <name type="common">Cauliflower coral</name>
    <name type="synonym">Millepora damicornis</name>
    <dbReference type="NCBI Taxonomy" id="46731"/>
    <lineage>
        <taxon>Eukaryota</taxon>
        <taxon>Metazoa</taxon>
        <taxon>Cnidaria</taxon>
        <taxon>Anthozoa</taxon>
        <taxon>Hexacorallia</taxon>
        <taxon>Scleractinia</taxon>
        <taxon>Astrocoeniina</taxon>
        <taxon>Pocilloporidae</taxon>
        <taxon>Pocillopora</taxon>
    </lineage>
</organism>
<evidence type="ECO:0000313" key="5">
    <source>
        <dbReference type="EMBL" id="RMX49102.1"/>
    </source>
</evidence>
<dbReference type="PANTHER" id="PTHR28083">
    <property type="entry name" value="GOOD FOR FULL DBP5 ACTIVITY PROTEIN 2"/>
    <property type="match status" value="1"/>
</dbReference>
<reference evidence="5 6" key="1">
    <citation type="journal article" date="2018" name="Sci. Rep.">
        <title>Comparative analysis of the Pocillopora damicornis genome highlights role of immune system in coral evolution.</title>
        <authorList>
            <person name="Cunning R."/>
            <person name="Bay R.A."/>
            <person name="Gillette P."/>
            <person name="Baker A.C."/>
            <person name="Traylor-Knowles N."/>
        </authorList>
    </citation>
    <scope>NUCLEOTIDE SEQUENCE [LARGE SCALE GENOMIC DNA]</scope>
    <source>
        <strain evidence="5">RSMAS</strain>
        <tissue evidence="5">Whole animal</tissue>
    </source>
</reference>
<keyword evidence="6" id="KW-1185">Reference proteome</keyword>